<sequence length="176" mass="19319">MLFLGSLVFWVPISFTAANSVHFVNQDIITRTIVFTPERGQPQISSVIIKGNSAEHKMFPFGWTGNWYSVSEGAADVPGILGEVRFDGFDGATFFDVSAIVNPNDNQGVKQLFPAGTNRPISGCDLFPCANVYRKSDDLQTLSTYSKDLICLLGSSQSKARRSNRKVMENPDSQTS</sequence>
<dbReference type="AlphaFoldDB" id="A0A420HEY4"/>
<keyword evidence="1" id="KW-0732">Signal</keyword>
<feature type="signal peptide" evidence="1">
    <location>
        <begin position="1"/>
        <end position="18"/>
    </location>
</feature>
<name>A0A420HEY4_9PEZI</name>
<comment type="caution">
    <text evidence="2">The sequence shown here is derived from an EMBL/GenBank/DDBJ whole genome shotgun (WGS) entry which is preliminary data.</text>
</comment>
<protein>
    <submittedName>
        <fullName evidence="2">Putative dnase1 protein</fullName>
    </submittedName>
</protein>
<accession>A0A420HEY4</accession>
<keyword evidence="3" id="KW-1185">Reference proteome</keyword>
<evidence type="ECO:0000256" key="1">
    <source>
        <dbReference type="SAM" id="SignalP"/>
    </source>
</evidence>
<dbReference type="Proteomes" id="UP000286134">
    <property type="component" value="Unassembled WGS sequence"/>
</dbReference>
<organism evidence="2 3">
    <name type="scientific">Erysiphe neolycopersici</name>
    <dbReference type="NCBI Taxonomy" id="212602"/>
    <lineage>
        <taxon>Eukaryota</taxon>
        <taxon>Fungi</taxon>
        <taxon>Dikarya</taxon>
        <taxon>Ascomycota</taxon>
        <taxon>Pezizomycotina</taxon>
        <taxon>Leotiomycetes</taxon>
        <taxon>Erysiphales</taxon>
        <taxon>Erysiphaceae</taxon>
        <taxon>Erysiphe</taxon>
    </lineage>
</organism>
<gene>
    <name evidence="2" type="ORF">OnM2_085024</name>
</gene>
<dbReference type="OrthoDB" id="3513524at2759"/>
<evidence type="ECO:0000313" key="2">
    <source>
        <dbReference type="EMBL" id="RKF55978.1"/>
    </source>
</evidence>
<feature type="chain" id="PRO_5019560224" evidence="1">
    <location>
        <begin position="19"/>
        <end position="176"/>
    </location>
</feature>
<proteinExistence type="predicted"/>
<reference evidence="2 3" key="1">
    <citation type="journal article" date="2018" name="BMC Genomics">
        <title>Comparative genome analyses reveal sequence features reflecting distinct modes of host-adaptation between dicot and monocot powdery mildew.</title>
        <authorList>
            <person name="Wu Y."/>
            <person name="Ma X."/>
            <person name="Pan Z."/>
            <person name="Kale S.D."/>
            <person name="Song Y."/>
            <person name="King H."/>
            <person name="Zhang Q."/>
            <person name="Presley C."/>
            <person name="Deng X."/>
            <person name="Wei C.I."/>
            <person name="Xiao S."/>
        </authorList>
    </citation>
    <scope>NUCLEOTIDE SEQUENCE [LARGE SCALE GENOMIC DNA]</scope>
    <source>
        <strain evidence="2">UMSG2</strain>
    </source>
</reference>
<evidence type="ECO:0000313" key="3">
    <source>
        <dbReference type="Proteomes" id="UP000286134"/>
    </source>
</evidence>
<dbReference type="STRING" id="212602.A0A420HEY4"/>
<dbReference type="EMBL" id="MCFK01008526">
    <property type="protein sequence ID" value="RKF55978.1"/>
    <property type="molecule type" value="Genomic_DNA"/>
</dbReference>